<dbReference type="STRING" id="1328314.Achr_31420"/>
<evidence type="ECO:0000256" key="1">
    <source>
        <dbReference type="ARBA" id="ARBA00010718"/>
    </source>
</evidence>
<evidence type="ECO:0000256" key="6">
    <source>
        <dbReference type="ARBA" id="ARBA00048348"/>
    </source>
</evidence>
<sequence>MKKVIAAPVLLALAISSAVASEGHHGKPHWTYEGHSGAEQWGNLHSDYATCKQGQAQSPIDIQHSAVAAAELSPIGFEYAPSAAKVANNGHTVQIDFDAAGHIKLGEESFRLHQFHFHTPSEERVNGEHYPMVAHMVHRSDAGELAVVAVLFKEGGKHEALDKVFAAMPDEAHAKAELAEAFHPAHLLPEEQDYYHYIGSLTTPPCTEGVRWHVLRQPVEVSAEQIAAFKQLYPMNARPVQPLNGRAVQARL</sequence>
<comment type="similarity">
    <text evidence="1">Belongs to the alpha-carbonic anhydrase family.</text>
</comment>
<dbReference type="SUPFAM" id="SSF51069">
    <property type="entry name" value="Carbonic anhydrase"/>
    <property type="match status" value="1"/>
</dbReference>
<evidence type="ECO:0000313" key="10">
    <source>
        <dbReference type="Proteomes" id="UP000068210"/>
    </source>
</evidence>
<dbReference type="InterPro" id="IPR041891">
    <property type="entry name" value="Alpha_CA_prokaryot-like"/>
</dbReference>
<evidence type="ECO:0000256" key="2">
    <source>
        <dbReference type="ARBA" id="ARBA00012925"/>
    </source>
</evidence>
<dbReference type="EC" id="4.2.1.1" evidence="2"/>
<dbReference type="InterPro" id="IPR023561">
    <property type="entry name" value="Carbonic_anhydrase_a-class"/>
</dbReference>
<dbReference type="SMART" id="SM01057">
    <property type="entry name" value="Carb_anhydrase"/>
    <property type="match status" value="1"/>
</dbReference>
<dbReference type="EMBL" id="CP010415">
    <property type="protein sequence ID" value="AJE22551.1"/>
    <property type="molecule type" value="Genomic_DNA"/>
</dbReference>
<dbReference type="GO" id="GO:0008270">
    <property type="term" value="F:zinc ion binding"/>
    <property type="evidence" value="ECO:0007669"/>
    <property type="project" value="InterPro"/>
</dbReference>
<organism evidence="9 10">
    <name type="scientific">Azotobacter chroococcum NCIMB 8003</name>
    <dbReference type="NCBI Taxonomy" id="1328314"/>
    <lineage>
        <taxon>Bacteria</taxon>
        <taxon>Pseudomonadati</taxon>
        <taxon>Pseudomonadota</taxon>
        <taxon>Gammaproteobacteria</taxon>
        <taxon>Pseudomonadales</taxon>
        <taxon>Pseudomonadaceae</taxon>
        <taxon>Azotobacter</taxon>
    </lineage>
</organism>
<evidence type="ECO:0000256" key="3">
    <source>
        <dbReference type="ARBA" id="ARBA00022723"/>
    </source>
</evidence>
<dbReference type="PANTHER" id="PTHR18952:SF265">
    <property type="entry name" value="CARBONIC ANHYDRASE"/>
    <property type="match status" value="1"/>
</dbReference>
<reference evidence="9 10" key="1">
    <citation type="journal article" date="2015" name="PLoS ONE">
        <title>Azotobacter Genomes: The Genome of Azotobacter chroococcum NCIMB 8003 (ATCC 4412).</title>
        <authorList>
            <person name="Robson R.L."/>
            <person name="Jones R."/>
            <person name="Robson R.M."/>
            <person name="Schwartz A."/>
            <person name="Richardson T.H."/>
        </authorList>
    </citation>
    <scope>NUCLEOTIDE SEQUENCE [LARGE SCALE GENOMIC DNA]</scope>
    <source>
        <strain evidence="9 10">NCIMB 8003</strain>
    </source>
</reference>
<comment type="catalytic activity">
    <reaction evidence="6">
        <text>hydrogencarbonate + H(+) = CO2 + H2O</text>
        <dbReference type="Rhea" id="RHEA:10748"/>
        <dbReference type="ChEBI" id="CHEBI:15377"/>
        <dbReference type="ChEBI" id="CHEBI:15378"/>
        <dbReference type="ChEBI" id="CHEBI:16526"/>
        <dbReference type="ChEBI" id="CHEBI:17544"/>
        <dbReference type="EC" id="4.2.1.1"/>
    </reaction>
</comment>
<dbReference type="InterPro" id="IPR036398">
    <property type="entry name" value="CA_dom_sf"/>
</dbReference>
<evidence type="ECO:0000313" key="9">
    <source>
        <dbReference type="EMBL" id="AJE22551.1"/>
    </source>
</evidence>
<keyword evidence="4" id="KW-0862">Zinc</keyword>
<feature type="domain" description="Alpha-carbonic anhydrase" evidence="8">
    <location>
        <begin position="28"/>
        <end position="252"/>
    </location>
</feature>
<gene>
    <name evidence="9" type="ORF">Achr_31420</name>
</gene>
<dbReference type="Pfam" id="PF00194">
    <property type="entry name" value="Carb_anhydrase"/>
    <property type="match status" value="1"/>
</dbReference>
<dbReference type="CDD" id="cd03124">
    <property type="entry name" value="alpha_CA_prokaryotic_like"/>
    <property type="match status" value="1"/>
</dbReference>
<keyword evidence="10" id="KW-1185">Reference proteome</keyword>
<evidence type="ECO:0000256" key="4">
    <source>
        <dbReference type="ARBA" id="ARBA00022833"/>
    </source>
</evidence>
<feature type="signal peptide" evidence="7">
    <location>
        <begin position="1"/>
        <end position="20"/>
    </location>
</feature>
<keyword evidence="7" id="KW-0732">Signal</keyword>
<dbReference type="HOGENOM" id="CLU_039326_0_2_6"/>
<proteinExistence type="inferred from homology"/>
<name>A0A0C4WPJ3_9GAMM</name>
<accession>A0A0C4WPJ3</accession>
<evidence type="ECO:0000256" key="7">
    <source>
        <dbReference type="SAM" id="SignalP"/>
    </source>
</evidence>
<dbReference type="Gene3D" id="3.10.200.10">
    <property type="entry name" value="Alpha carbonic anhydrase"/>
    <property type="match status" value="1"/>
</dbReference>
<dbReference type="Proteomes" id="UP000068210">
    <property type="component" value="Chromosome"/>
</dbReference>
<protein>
    <recommendedName>
        <fullName evidence="2">carbonic anhydrase</fullName>
        <ecNumber evidence="2">4.2.1.1</ecNumber>
    </recommendedName>
</protein>
<dbReference type="PANTHER" id="PTHR18952">
    <property type="entry name" value="CARBONIC ANHYDRASE"/>
    <property type="match status" value="1"/>
</dbReference>
<evidence type="ECO:0000259" key="8">
    <source>
        <dbReference type="PROSITE" id="PS51144"/>
    </source>
</evidence>
<dbReference type="AlphaFoldDB" id="A0A0C4WPJ3"/>
<feature type="chain" id="PRO_5002173252" description="carbonic anhydrase" evidence="7">
    <location>
        <begin position="21"/>
        <end position="252"/>
    </location>
</feature>
<dbReference type="PROSITE" id="PS51144">
    <property type="entry name" value="ALPHA_CA_2"/>
    <property type="match status" value="1"/>
</dbReference>
<dbReference type="GO" id="GO:0004089">
    <property type="term" value="F:carbonate dehydratase activity"/>
    <property type="evidence" value="ECO:0007669"/>
    <property type="project" value="UniProtKB-EC"/>
</dbReference>
<keyword evidence="3" id="KW-0479">Metal-binding</keyword>
<dbReference type="KEGG" id="acx:Achr_31420"/>
<dbReference type="InterPro" id="IPR001148">
    <property type="entry name" value="CA_dom"/>
</dbReference>
<dbReference type="RefSeq" id="WP_039805766.1">
    <property type="nucleotide sequence ID" value="NZ_CP010415.1"/>
</dbReference>
<evidence type="ECO:0000256" key="5">
    <source>
        <dbReference type="ARBA" id="ARBA00023239"/>
    </source>
</evidence>
<keyword evidence="5" id="KW-0456">Lyase</keyword>